<gene>
    <name evidence="2" type="ORF">CCR87_00415</name>
</gene>
<dbReference type="SUPFAM" id="SSF64153">
    <property type="entry name" value="YjeF N-terminal domain-like"/>
    <property type="match status" value="1"/>
</dbReference>
<evidence type="ECO:0000313" key="2">
    <source>
        <dbReference type="EMBL" id="MBK5925832.1"/>
    </source>
</evidence>
<dbReference type="Pfam" id="PF03853">
    <property type="entry name" value="YjeF_N"/>
    <property type="match status" value="1"/>
</dbReference>
<reference evidence="2" key="1">
    <citation type="submission" date="2017-05" db="EMBL/GenBank/DDBJ databases">
        <authorList>
            <person name="Imhoff J.F."/>
            <person name="Rahn T."/>
            <person name="Kuenzel S."/>
            <person name="Neulinger S.C."/>
        </authorList>
    </citation>
    <scope>NUCLEOTIDE SEQUENCE</scope>
    <source>
        <strain evidence="2">LMG 28126</strain>
    </source>
</reference>
<protein>
    <recommendedName>
        <fullName evidence="1">YjeF N-terminal domain-containing protein</fullName>
    </recommendedName>
</protein>
<dbReference type="Proteomes" id="UP000706333">
    <property type="component" value="Unassembled WGS sequence"/>
</dbReference>
<proteinExistence type="predicted"/>
<dbReference type="AlphaFoldDB" id="A0A934WHJ6"/>
<dbReference type="Gene3D" id="3.40.50.10260">
    <property type="entry name" value="YjeF N-terminal domain"/>
    <property type="match status" value="1"/>
</dbReference>
<dbReference type="EMBL" id="NHSD01000030">
    <property type="protein sequence ID" value="MBK5925832.1"/>
    <property type="molecule type" value="Genomic_DNA"/>
</dbReference>
<evidence type="ECO:0000259" key="1">
    <source>
        <dbReference type="PROSITE" id="PS51385"/>
    </source>
</evidence>
<keyword evidence="3" id="KW-1185">Reference proteome</keyword>
<dbReference type="PROSITE" id="PS51385">
    <property type="entry name" value="YJEF_N"/>
    <property type="match status" value="1"/>
</dbReference>
<organism evidence="2 3">
    <name type="scientific">Rhodobaculum claviforme</name>
    <dbReference type="NCBI Taxonomy" id="1549854"/>
    <lineage>
        <taxon>Bacteria</taxon>
        <taxon>Pseudomonadati</taxon>
        <taxon>Pseudomonadota</taxon>
        <taxon>Alphaproteobacteria</taxon>
        <taxon>Rhodobacterales</taxon>
        <taxon>Paracoccaceae</taxon>
        <taxon>Rhodobaculum</taxon>
    </lineage>
</organism>
<dbReference type="InterPro" id="IPR004443">
    <property type="entry name" value="YjeF_N_dom"/>
</dbReference>
<comment type="caution">
    <text evidence="2">The sequence shown here is derived from an EMBL/GenBank/DDBJ whole genome shotgun (WGS) entry which is preliminary data.</text>
</comment>
<dbReference type="RefSeq" id="WP_201155367.1">
    <property type="nucleotide sequence ID" value="NZ_NHSD01000030.1"/>
</dbReference>
<feature type="non-terminal residue" evidence="2">
    <location>
        <position position="163"/>
    </location>
</feature>
<name>A0A934WHJ6_9RHOB</name>
<sequence length="163" mass="16237">MELPILPTSAEMRAIEGAAIAAGTVSGRELMERAATALVEVALAERALAGHPEPGRALVLCGPGNNGGDGYAVARLLAGRGWRVRVLALAPPGPSAPDACATAARWAALGPVGRLDAASVTATGPTDLVVDAVFGTGIMRPLAADLCAALAAARDLVRGAGRV</sequence>
<feature type="domain" description="YjeF N-terminal" evidence="1">
    <location>
        <begin position="12"/>
        <end position="163"/>
    </location>
</feature>
<reference evidence="2" key="2">
    <citation type="journal article" date="2020" name="Microorganisms">
        <title>Osmotic Adaptation and Compatible Solute Biosynthesis of Phototrophic Bacteria as Revealed from Genome Analyses.</title>
        <authorList>
            <person name="Imhoff J.F."/>
            <person name="Rahn T."/>
            <person name="Kunzel S."/>
            <person name="Keller A."/>
            <person name="Neulinger S.C."/>
        </authorList>
    </citation>
    <scope>NUCLEOTIDE SEQUENCE</scope>
    <source>
        <strain evidence="2">LMG 28126</strain>
    </source>
</reference>
<accession>A0A934WHJ6</accession>
<dbReference type="InterPro" id="IPR036652">
    <property type="entry name" value="YjeF_N_dom_sf"/>
</dbReference>
<evidence type="ECO:0000313" key="3">
    <source>
        <dbReference type="Proteomes" id="UP000706333"/>
    </source>
</evidence>